<feature type="compositionally biased region" description="Basic and acidic residues" evidence="1">
    <location>
        <begin position="39"/>
        <end position="49"/>
    </location>
</feature>
<proteinExistence type="predicted"/>
<evidence type="ECO:0008006" key="4">
    <source>
        <dbReference type="Google" id="ProtNLM"/>
    </source>
</evidence>
<sequence>MVTRGRGSAEQAAREERLSAIRRCRRCDPCGWLLGPDRTPVDPARRCDHGAPATPPAVRDITEPIHQPDLFDTEENHP</sequence>
<gene>
    <name evidence="2" type="ORF">MMARJ_17380</name>
</gene>
<dbReference type="Proteomes" id="UP000466831">
    <property type="component" value="Chromosome"/>
</dbReference>
<organism evidence="2 3">
    <name type="scientific">Mycobacterium marseillense</name>
    <dbReference type="NCBI Taxonomy" id="701042"/>
    <lineage>
        <taxon>Bacteria</taxon>
        <taxon>Bacillati</taxon>
        <taxon>Actinomycetota</taxon>
        <taxon>Actinomycetes</taxon>
        <taxon>Mycobacteriales</taxon>
        <taxon>Mycobacteriaceae</taxon>
        <taxon>Mycobacterium</taxon>
        <taxon>Mycobacterium avium complex (MAC)</taxon>
    </lineage>
</organism>
<protein>
    <recommendedName>
        <fullName evidence="4">4Fe-4S Wbl-type domain-containing protein</fullName>
    </recommendedName>
</protein>
<evidence type="ECO:0000313" key="2">
    <source>
        <dbReference type="EMBL" id="BBY10998.1"/>
    </source>
</evidence>
<reference evidence="2 3" key="1">
    <citation type="journal article" date="2019" name="Emerg. Microbes Infect.">
        <title>Comprehensive subspecies identification of 175 nontuberculous mycobacteria species based on 7547 genomic profiles.</title>
        <authorList>
            <person name="Matsumoto Y."/>
            <person name="Kinjo T."/>
            <person name="Motooka D."/>
            <person name="Nabeya D."/>
            <person name="Jung N."/>
            <person name="Uechi K."/>
            <person name="Horii T."/>
            <person name="Iida T."/>
            <person name="Fujita J."/>
            <person name="Nakamura S."/>
        </authorList>
    </citation>
    <scope>NUCLEOTIDE SEQUENCE [LARGE SCALE GENOMIC DNA]</scope>
    <source>
        <strain evidence="2 3">JCM 17324</strain>
    </source>
</reference>
<dbReference type="EMBL" id="AP022584">
    <property type="protein sequence ID" value="BBY10998.1"/>
    <property type="molecule type" value="Genomic_DNA"/>
</dbReference>
<evidence type="ECO:0000313" key="3">
    <source>
        <dbReference type="Proteomes" id="UP000466831"/>
    </source>
</evidence>
<evidence type="ECO:0000256" key="1">
    <source>
        <dbReference type="SAM" id="MobiDB-lite"/>
    </source>
</evidence>
<keyword evidence="3" id="KW-1185">Reference proteome</keyword>
<name>A0ABM7JAU5_9MYCO</name>
<feature type="region of interest" description="Disordered" evidence="1">
    <location>
        <begin position="38"/>
        <end position="78"/>
    </location>
</feature>
<accession>A0ABM7JAU5</accession>